<accession>A0A195BTN3</accession>
<sequence length="134" mass="14449">MCSSIAISMNGQRQELVSLVTVPANGEGAGFRLCRISVSSSCETFLAARSQSTLPVEHTCDGLKADGNYGGGNAAGIPSPDIPRDPMSPEIKVPSYWLKGVVKFTDTAVWRDRLRPLDVLKFHKDLTTNILLSV</sequence>
<dbReference type="Proteomes" id="UP000078540">
    <property type="component" value="Unassembled WGS sequence"/>
</dbReference>
<proteinExistence type="predicted"/>
<dbReference type="EMBL" id="KQ976417">
    <property type="protein sequence ID" value="KYM89791.1"/>
    <property type="molecule type" value="Genomic_DNA"/>
</dbReference>
<evidence type="ECO:0000313" key="2">
    <source>
        <dbReference type="Proteomes" id="UP000078540"/>
    </source>
</evidence>
<keyword evidence="2" id="KW-1185">Reference proteome</keyword>
<evidence type="ECO:0000313" key="1">
    <source>
        <dbReference type="EMBL" id="KYM89791.1"/>
    </source>
</evidence>
<organism evidence="1 2">
    <name type="scientific">Atta colombica</name>
    <dbReference type="NCBI Taxonomy" id="520822"/>
    <lineage>
        <taxon>Eukaryota</taxon>
        <taxon>Metazoa</taxon>
        <taxon>Ecdysozoa</taxon>
        <taxon>Arthropoda</taxon>
        <taxon>Hexapoda</taxon>
        <taxon>Insecta</taxon>
        <taxon>Pterygota</taxon>
        <taxon>Neoptera</taxon>
        <taxon>Endopterygota</taxon>
        <taxon>Hymenoptera</taxon>
        <taxon>Apocrita</taxon>
        <taxon>Aculeata</taxon>
        <taxon>Formicoidea</taxon>
        <taxon>Formicidae</taxon>
        <taxon>Myrmicinae</taxon>
        <taxon>Atta</taxon>
    </lineage>
</organism>
<gene>
    <name evidence="1" type="ORF">ALC53_02103</name>
</gene>
<reference evidence="1 2" key="1">
    <citation type="submission" date="2015-09" db="EMBL/GenBank/DDBJ databases">
        <title>Atta colombica WGS genome.</title>
        <authorList>
            <person name="Nygaard S."/>
            <person name="Hu H."/>
            <person name="Boomsma J."/>
            <person name="Zhang G."/>
        </authorList>
    </citation>
    <scope>NUCLEOTIDE SEQUENCE [LARGE SCALE GENOMIC DNA]</scope>
    <source>
        <strain evidence="1">Treedump-2</strain>
        <tissue evidence="1">Whole body</tissue>
    </source>
</reference>
<protein>
    <submittedName>
        <fullName evidence="1">Uncharacterized protein</fullName>
    </submittedName>
</protein>
<dbReference type="AlphaFoldDB" id="A0A195BTN3"/>
<name>A0A195BTN3_9HYME</name>